<dbReference type="SUPFAM" id="SSF54928">
    <property type="entry name" value="RNA-binding domain, RBD"/>
    <property type="match status" value="1"/>
</dbReference>
<gene>
    <name evidence="4" type="ORF">POM88_038663</name>
</gene>
<evidence type="ECO:0000256" key="1">
    <source>
        <dbReference type="PROSITE-ProRule" id="PRU00176"/>
    </source>
</evidence>
<sequence>MDPKTAKNGRSMSSNGREESKVCRENMGRENDKAFQLLSDTIAKDIWHLFNQGGKILDIILPRKRDKRNKSYGFVKTTTELEACSIISNLKQMKGLGRRLNMSVNKNVINVKGESLKDSRSPKIYNPGNWRGKKKFEFLEVEVDEEMEEALLGSWIGYTKEYKDVKEILKELENKGVKGVKIFKVNECKFFLDNEEDRRLPMTAWKEDVLKAYTRHLGSWIDWCYQNNDNLSVFNPLIRLEISVRQKIDDSMKILFKGKPLEIVFKEVDMNKWMENSCLAMISDSTKAVRNPLLEQSSISERNNFKVNSTIRKSHASTSTLSNKQKKHMNVSLDLNSSISRVPESILPVVDIEEGEFSEQGGGKC</sequence>
<dbReference type="EMBL" id="JAUIZM010000009">
    <property type="protein sequence ID" value="KAK1363102.1"/>
    <property type="molecule type" value="Genomic_DNA"/>
</dbReference>
<keyword evidence="1" id="KW-0694">RNA-binding</keyword>
<dbReference type="Proteomes" id="UP001237642">
    <property type="component" value="Unassembled WGS sequence"/>
</dbReference>
<feature type="domain" description="RRM" evidence="3">
    <location>
        <begin position="20"/>
        <end position="107"/>
    </location>
</feature>
<name>A0AAD8HBH2_9APIA</name>
<reference evidence="4" key="2">
    <citation type="submission" date="2023-05" db="EMBL/GenBank/DDBJ databases">
        <authorList>
            <person name="Schelkunov M.I."/>
        </authorList>
    </citation>
    <scope>NUCLEOTIDE SEQUENCE</scope>
    <source>
        <strain evidence="4">Hsosn_3</strain>
        <tissue evidence="4">Leaf</tissue>
    </source>
</reference>
<dbReference type="Gene3D" id="3.30.70.330">
    <property type="match status" value="1"/>
</dbReference>
<dbReference type="AlphaFoldDB" id="A0AAD8HBH2"/>
<accession>A0AAD8HBH2</accession>
<keyword evidence="5" id="KW-1185">Reference proteome</keyword>
<dbReference type="GO" id="GO:0003723">
    <property type="term" value="F:RNA binding"/>
    <property type="evidence" value="ECO:0007669"/>
    <property type="project" value="UniProtKB-UniRule"/>
</dbReference>
<evidence type="ECO:0000313" key="5">
    <source>
        <dbReference type="Proteomes" id="UP001237642"/>
    </source>
</evidence>
<comment type="caution">
    <text evidence="4">The sequence shown here is derived from an EMBL/GenBank/DDBJ whole genome shotgun (WGS) entry which is preliminary data.</text>
</comment>
<protein>
    <recommendedName>
        <fullName evidence="3">RRM domain-containing protein</fullName>
    </recommendedName>
</protein>
<dbReference type="InterPro" id="IPR035979">
    <property type="entry name" value="RBD_domain_sf"/>
</dbReference>
<feature type="region of interest" description="Disordered" evidence="2">
    <location>
        <begin position="1"/>
        <end position="25"/>
    </location>
</feature>
<dbReference type="InterPro" id="IPR012677">
    <property type="entry name" value="Nucleotide-bd_a/b_plait_sf"/>
</dbReference>
<evidence type="ECO:0000313" key="4">
    <source>
        <dbReference type="EMBL" id="KAK1363102.1"/>
    </source>
</evidence>
<reference evidence="4" key="1">
    <citation type="submission" date="2023-02" db="EMBL/GenBank/DDBJ databases">
        <title>Genome of toxic invasive species Heracleum sosnowskyi carries increased number of genes despite the absence of recent whole-genome duplications.</title>
        <authorList>
            <person name="Schelkunov M."/>
            <person name="Shtratnikova V."/>
            <person name="Makarenko M."/>
            <person name="Klepikova A."/>
            <person name="Omelchenko D."/>
            <person name="Novikova G."/>
            <person name="Obukhova E."/>
            <person name="Bogdanov V."/>
            <person name="Penin A."/>
            <person name="Logacheva M."/>
        </authorList>
    </citation>
    <scope>NUCLEOTIDE SEQUENCE</scope>
    <source>
        <strain evidence="4">Hsosn_3</strain>
        <tissue evidence="4">Leaf</tissue>
    </source>
</reference>
<organism evidence="4 5">
    <name type="scientific">Heracleum sosnowskyi</name>
    <dbReference type="NCBI Taxonomy" id="360622"/>
    <lineage>
        <taxon>Eukaryota</taxon>
        <taxon>Viridiplantae</taxon>
        <taxon>Streptophyta</taxon>
        <taxon>Embryophyta</taxon>
        <taxon>Tracheophyta</taxon>
        <taxon>Spermatophyta</taxon>
        <taxon>Magnoliopsida</taxon>
        <taxon>eudicotyledons</taxon>
        <taxon>Gunneridae</taxon>
        <taxon>Pentapetalae</taxon>
        <taxon>asterids</taxon>
        <taxon>campanulids</taxon>
        <taxon>Apiales</taxon>
        <taxon>Apiaceae</taxon>
        <taxon>Apioideae</taxon>
        <taxon>apioid superclade</taxon>
        <taxon>Tordylieae</taxon>
        <taxon>Tordyliinae</taxon>
        <taxon>Heracleum</taxon>
    </lineage>
</organism>
<evidence type="ECO:0000259" key="3">
    <source>
        <dbReference type="PROSITE" id="PS50102"/>
    </source>
</evidence>
<dbReference type="Pfam" id="PF00076">
    <property type="entry name" value="RRM_1"/>
    <property type="match status" value="1"/>
</dbReference>
<evidence type="ECO:0000256" key="2">
    <source>
        <dbReference type="SAM" id="MobiDB-lite"/>
    </source>
</evidence>
<dbReference type="PROSITE" id="PS50102">
    <property type="entry name" value="RRM"/>
    <property type="match status" value="1"/>
</dbReference>
<dbReference type="CDD" id="cd00590">
    <property type="entry name" value="RRM_SF"/>
    <property type="match status" value="1"/>
</dbReference>
<feature type="compositionally biased region" description="Basic and acidic residues" evidence="2">
    <location>
        <begin position="16"/>
        <end position="25"/>
    </location>
</feature>
<dbReference type="InterPro" id="IPR000504">
    <property type="entry name" value="RRM_dom"/>
</dbReference>
<proteinExistence type="predicted"/>